<evidence type="ECO:0000256" key="8">
    <source>
        <dbReference type="ARBA" id="ARBA00048449"/>
    </source>
</evidence>
<dbReference type="GO" id="GO:0030170">
    <property type="term" value="F:pyridoxal phosphate binding"/>
    <property type="evidence" value="ECO:0007669"/>
    <property type="project" value="UniProtKB-UniRule"/>
</dbReference>
<feature type="binding site" evidence="9">
    <location>
        <position position="147"/>
    </location>
    <ligand>
        <name>substrate</name>
    </ligand>
</feature>
<dbReference type="GO" id="GO:0004015">
    <property type="term" value="F:adenosylmethionine-8-amino-7-oxononanoate transaminase activity"/>
    <property type="evidence" value="ECO:0007669"/>
    <property type="project" value="UniProtKB-UniRule"/>
</dbReference>
<reference evidence="11" key="1">
    <citation type="submission" date="2019-02" db="EMBL/GenBank/DDBJ databases">
        <authorList>
            <person name="Gruber-Vodicka R. H."/>
            <person name="Seah K. B. B."/>
        </authorList>
    </citation>
    <scope>NUCLEOTIDE SEQUENCE</scope>
    <source>
        <strain evidence="10">BECK_BZ197</strain>
        <strain evidence="12">BECK_BZ198</strain>
        <strain evidence="11">BECK_BZ199</strain>
    </source>
</reference>
<name>A0A450XNA8_9GAMM</name>
<dbReference type="FunFam" id="3.40.640.10:FF:000041">
    <property type="entry name" value="Adenosylmethionine-8-amino-7-oxononanoate aminotransferase"/>
    <property type="match status" value="1"/>
</dbReference>
<evidence type="ECO:0000256" key="1">
    <source>
        <dbReference type="ARBA" id="ARBA00001933"/>
    </source>
</evidence>
<dbReference type="PIRSF" id="PIRSF000521">
    <property type="entry name" value="Transaminase_4ab_Lys_Orn"/>
    <property type="match status" value="1"/>
</dbReference>
<dbReference type="EC" id="2.6.1.62" evidence="9"/>
<feature type="binding site" evidence="9">
    <location>
        <position position="277"/>
    </location>
    <ligand>
        <name>substrate</name>
    </ligand>
</feature>
<keyword evidence="7 9" id="KW-0663">Pyridoxal phosphate</keyword>
<dbReference type="Gene3D" id="3.90.1150.10">
    <property type="entry name" value="Aspartate Aminotransferase, domain 1"/>
    <property type="match status" value="1"/>
</dbReference>
<dbReference type="InterPro" id="IPR005814">
    <property type="entry name" value="Aminotrans_3"/>
</dbReference>
<dbReference type="SUPFAM" id="SSF53383">
    <property type="entry name" value="PLP-dependent transferases"/>
    <property type="match status" value="1"/>
</dbReference>
<keyword evidence="3 9" id="KW-0032">Aminotransferase</keyword>
<comment type="subcellular location">
    <subcellularLocation>
        <location evidence="9">Cytoplasm</location>
    </subcellularLocation>
</comment>
<gene>
    <name evidence="9" type="primary">bioA</name>
    <name evidence="10" type="ORF">BECKMB1821G_GA0114241_100865</name>
    <name evidence="12" type="ORF">BECKMB1821H_GA0114242_10202</name>
    <name evidence="11" type="ORF">BECKMB1821I_GA0114274_101740</name>
</gene>
<evidence type="ECO:0000313" key="11">
    <source>
        <dbReference type="EMBL" id="VFK30736.1"/>
    </source>
</evidence>
<dbReference type="AlphaFoldDB" id="A0A450XNA8"/>
<comment type="function">
    <text evidence="9">Catalyzes the transfer of the alpha-amino group from S-adenosyl-L-methionine (SAM) to 7-keto-8-aminopelargonic acid (KAPA) to form 7,8-diaminopelargonic acid (DAPA). It is the only aminotransferase known to utilize SAM as an amino donor.</text>
</comment>
<dbReference type="NCBIfam" id="TIGR00508">
    <property type="entry name" value="bioA"/>
    <property type="match status" value="1"/>
</dbReference>
<evidence type="ECO:0000256" key="2">
    <source>
        <dbReference type="ARBA" id="ARBA00005063"/>
    </source>
</evidence>
<keyword evidence="5 9" id="KW-0949">S-adenosyl-L-methionine</keyword>
<feature type="binding site" evidence="9">
    <location>
        <position position="394"/>
    </location>
    <ligand>
        <name>substrate</name>
    </ligand>
</feature>
<organism evidence="11">
    <name type="scientific">Candidatus Kentrum sp. MB</name>
    <dbReference type="NCBI Taxonomy" id="2138164"/>
    <lineage>
        <taxon>Bacteria</taxon>
        <taxon>Pseudomonadati</taxon>
        <taxon>Pseudomonadota</taxon>
        <taxon>Gammaproteobacteria</taxon>
        <taxon>Candidatus Kentrum</taxon>
    </lineage>
</organism>
<dbReference type="NCBIfam" id="NF005940">
    <property type="entry name" value="PRK07986.1"/>
    <property type="match status" value="1"/>
</dbReference>
<dbReference type="PROSITE" id="PS00600">
    <property type="entry name" value="AA_TRANSFER_CLASS_3"/>
    <property type="match status" value="1"/>
</dbReference>
<evidence type="ECO:0000256" key="6">
    <source>
        <dbReference type="ARBA" id="ARBA00022756"/>
    </source>
</evidence>
<dbReference type="Pfam" id="PF00202">
    <property type="entry name" value="Aminotran_3"/>
    <property type="match status" value="1"/>
</dbReference>
<accession>A0A450XNA8</accession>
<evidence type="ECO:0000256" key="5">
    <source>
        <dbReference type="ARBA" id="ARBA00022691"/>
    </source>
</evidence>
<evidence type="ECO:0000256" key="7">
    <source>
        <dbReference type="ARBA" id="ARBA00022898"/>
    </source>
</evidence>
<feature type="site" description="Participates in the substrate recognition with KAPA and in a stacking interaction with the adenine ring of SAM" evidence="9">
    <location>
        <position position="19"/>
    </location>
</feature>
<comment type="subunit">
    <text evidence="9">Homodimer.</text>
</comment>
<protein>
    <recommendedName>
        <fullName evidence="9">Adenosylmethionine-8-amino-7-oxononanoate aminotransferase</fullName>
        <ecNumber evidence="9">2.6.1.62</ecNumber>
    </recommendedName>
    <alternativeName>
        <fullName evidence="9">7,8-diamino-pelargonic acid aminotransferase</fullName>
        <shortName evidence="9">DAPA AT</shortName>
        <shortName evidence="9">DAPA aminotransferase</shortName>
    </alternativeName>
    <alternativeName>
        <fullName evidence="9">7,8-diaminononanoate synthase</fullName>
        <shortName evidence="9">DANS</shortName>
    </alternativeName>
    <alternativeName>
        <fullName evidence="9">Diaminopelargonic acid synthase</fullName>
    </alternativeName>
</protein>
<evidence type="ECO:0000313" key="12">
    <source>
        <dbReference type="EMBL" id="VFK75327.1"/>
    </source>
</evidence>
<feature type="binding site" evidence="9">
    <location>
        <begin position="311"/>
        <end position="312"/>
    </location>
    <ligand>
        <name>pyridoxal 5'-phosphate</name>
        <dbReference type="ChEBI" id="CHEBI:597326"/>
    </ligand>
</feature>
<sequence>MHNLPNWVESDRKYVWHPYSAMGADLPIFPVRSATGTRITLQDGRELVDGMSSWWCAIHGYNHPVLNRAIAEQLEDMAHVMFGGLTHRPAATLAEQLVSLTPDPLQTVFFADSGSVSVEVALKMAIQYWIARGVTGKNRFLTIRGGYHGDTLGAMSVCDPVTGMHSLFTDVLPRQYFVNMPRSPFGAPCAPEDIEPMSRALAEHAEQLAAVILEPIVQGAGGMRFYSAEYLRQMRELCDRYGVLLIADEIATGFGRTGKLFACEHAGISPDILCLGKSLTGGYMTLAATLTTVEVSDAISRGEPGVFMHGPTFMANPMACATALASLKLLLDSPWQERIRNIEQWLRAGLEPCRELPQVADVRVLGAIGVVELVKPVTMKEIQPRFVEQGVWIRPFGRLVYLMPAFIIHKADLDTLTRAIARVVSET</sequence>
<keyword evidence="9" id="KW-0963">Cytoplasm</keyword>
<dbReference type="Gene3D" id="3.40.640.10">
    <property type="entry name" value="Type I PLP-dependent aspartate aminotransferase-like (Major domain)"/>
    <property type="match status" value="1"/>
</dbReference>
<feature type="binding site" evidence="9">
    <location>
        <position position="54"/>
    </location>
    <ligand>
        <name>substrate</name>
    </ligand>
</feature>
<evidence type="ECO:0000256" key="3">
    <source>
        <dbReference type="ARBA" id="ARBA00022576"/>
    </source>
</evidence>
<dbReference type="UniPathway" id="UPA00078">
    <property type="reaction ID" value="UER00160"/>
</dbReference>
<dbReference type="GO" id="GO:0009102">
    <property type="term" value="P:biotin biosynthetic process"/>
    <property type="evidence" value="ECO:0007669"/>
    <property type="project" value="UniProtKB-UniRule"/>
</dbReference>
<comment type="similarity">
    <text evidence="9">Belongs to the class-III pyridoxal-phosphate-dependent aminotransferase family. BioA subfamily.</text>
</comment>
<dbReference type="PANTHER" id="PTHR42684">
    <property type="entry name" value="ADENOSYLMETHIONINE-8-AMINO-7-OXONONANOATE AMINOTRANSFERASE"/>
    <property type="match status" value="1"/>
</dbReference>
<dbReference type="EMBL" id="CAADFO010000008">
    <property type="protein sequence ID" value="VFK24505.1"/>
    <property type="molecule type" value="Genomic_DNA"/>
</dbReference>
<comment type="cofactor">
    <cofactor evidence="1 9">
        <name>pyridoxal 5'-phosphate</name>
        <dbReference type="ChEBI" id="CHEBI:597326"/>
    </cofactor>
</comment>
<dbReference type="InterPro" id="IPR015424">
    <property type="entry name" value="PyrdxlP-dep_Trfase"/>
</dbReference>
<dbReference type="InterPro" id="IPR015422">
    <property type="entry name" value="PyrdxlP-dep_Trfase_small"/>
</dbReference>
<dbReference type="InterPro" id="IPR005815">
    <property type="entry name" value="BioA"/>
</dbReference>
<evidence type="ECO:0000256" key="4">
    <source>
        <dbReference type="ARBA" id="ARBA00022679"/>
    </source>
</evidence>
<dbReference type="EMBL" id="CAADFQ010000017">
    <property type="protein sequence ID" value="VFK30736.1"/>
    <property type="molecule type" value="Genomic_DNA"/>
</dbReference>
<comment type="pathway">
    <text evidence="2 9">Cofactor biosynthesis; biotin biosynthesis; 7,8-diaminononanoate from 8-amino-7-oxononanoate (SAM route): step 1/1.</text>
</comment>
<keyword evidence="4 9" id="KW-0808">Transferase</keyword>
<dbReference type="CDD" id="cd00610">
    <property type="entry name" value="OAT_like"/>
    <property type="match status" value="1"/>
</dbReference>
<feature type="modified residue" description="N6-(pyridoxal phosphate)lysine" evidence="9">
    <location>
        <position position="277"/>
    </location>
</feature>
<dbReference type="NCBIfam" id="NF004624">
    <property type="entry name" value="PRK05964.1"/>
    <property type="match status" value="1"/>
</dbReference>
<keyword evidence="6 9" id="KW-0093">Biotin biosynthesis</keyword>
<dbReference type="HAMAP" id="MF_00834">
    <property type="entry name" value="BioA"/>
    <property type="match status" value="1"/>
</dbReference>
<comment type="catalytic activity">
    <reaction evidence="8 9">
        <text>(8S)-8-amino-7-oxononanoate + S-adenosyl-L-methionine = S-adenosyl-4-methylsulfanyl-2-oxobutanoate + (7R,8S)-7,8-diammoniononanoate</text>
        <dbReference type="Rhea" id="RHEA:16861"/>
        <dbReference type="ChEBI" id="CHEBI:16490"/>
        <dbReference type="ChEBI" id="CHEBI:59789"/>
        <dbReference type="ChEBI" id="CHEBI:149468"/>
        <dbReference type="ChEBI" id="CHEBI:149469"/>
        <dbReference type="EC" id="2.6.1.62"/>
    </reaction>
</comment>
<feature type="binding site" evidence="9">
    <location>
        <position position="248"/>
    </location>
    <ligand>
        <name>pyridoxal 5'-phosphate</name>
        <dbReference type="ChEBI" id="CHEBI:597326"/>
    </ligand>
</feature>
<dbReference type="EMBL" id="CAADGH010000020">
    <property type="protein sequence ID" value="VFK75327.1"/>
    <property type="molecule type" value="Genomic_DNA"/>
</dbReference>
<feature type="binding site" evidence="9">
    <location>
        <position position="310"/>
    </location>
    <ligand>
        <name>substrate</name>
    </ligand>
</feature>
<dbReference type="InterPro" id="IPR049704">
    <property type="entry name" value="Aminotrans_3_PPA_site"/>
</dbReference>
<evidence type="ECO:0000313" key="10">
    <source>
        <dbReference type="EMBL" id="VFK24505.1"/>
    </source>
</evidence>
<dbReference type="InterPro" id="IPR015421">
    <property type="entry name" value="PyrdxlP-dep_Trfase_major"/>
</dbReference>
<evidence type="ECO:0000256" key="9">
    <source>
        <dbReference type="HAMAP-Rule" id="MF_00834"/>
    </source>
</evidence>
<feature type="binding site" evidence="9">
    <location>
        <begin position="114"/>
        <end position="115"/>
    </location>
    <ligand>
        <name>pyridoxal 5'-phosphate</name>
        <dbReference type="ChEBI" id="CHEBI:597326"/>
    </ligand>
</feature>
<dbReference type="GO" id="GO:0005737">
    <property type="term" value="C:cytoplasm"/>
    <property type="evidence" value="ECO:0007669"/>
    <property type="project" value="UniProtKB-SubCell"/>
</dbReference>
<proteinExistence type="inferred from homology"/>
<dbReference type="PANTHER" id="PTHR42684:SF17">
    <property type="entry name" value="ADENOSYLMETHIONINE-8-AMINO-7-OXONONANOATE AMINOTRANSFERASE"/>
    <property type="match status" value="1"/>
</dbReference>